<name>A0A429ZK26_9ENTE</name>
<dbReference type="GeneID" id="98568942"/>
<evidence type="ECO:0008006" key="3">
    <source>
        <dbReference type="Google" id="ProtNLM"/>
    </source>
</evidence>
<accession>A0A429ZK26</accession>
<evidence type="ECO:0000313" key="2">
    <source>
        <dbReference type="Proteomes" id="UP000287239"/>
    </source>
</evidence>
<sequence>MFQTLRLYLKIFKFTLLGMLIKANYLTFSKNLTNHIDLPHHLLEEQYIYLSWHGCIGAMLHFLTVVKPPKLAIIMSNNPQNYICIPLFKYLGITIIHQDDHQLDHFSRAKKIHRYLKEGYSIFNFADGPNGPNRQLKKDMLVFSKKYNVPVLPIFCSLDDYTPLRKAWDYSYVINKKTSHFFVSHQTPFIVNDIEADAAFVEKQLNQLVVTLADREVELTN</sequence>
<reference evidence="1 2" key="1">
    <citation type="submission" date="2017-05" db="EMBL/GenBank/DDBJ databases">
        <title>Vagococcus spp. assemblies.</title>
        <authorList>
            <person name="Gulvik C.A."/>
        </authorList>
    </citation>
    <scope>NUCLEOTIDE SEQUENCE [LARGE SCALE GENOMIC DNA]</scope>
    <source>
        <strain evidence="1 2">NCFB 2777</strain>
    </source>
</reference>
<keyword evidence="2" id="KW-1185">Reference proteome</keyword>
<organism evidence="1 2">
    <name type="scientific">Vagococcus salmoninarum</name>
    <dbReference type="NCBI Taxonomy" id="2739"/>
    <lineage>
        <taxon>Bacteria</taxon>
        <taxon>Bacillati</taxon>
        <taxon>Bacillota</taxon>
        <taxon>Bacilli</taxon>
        <taxon>Lactobacillales</taxon>
        <taxon>Enterococcaceae</taxon>
        <taxon>Vagococcus</taxon>
    </lineage>
</organism>
<proteinExistence type="predicted"/>
<dbReference type="AlphaFoldDB" id="A0A429ZK26"/>
<dbReference type="Proteomes" id="UP000287239">
    <property type="component" value="Unassembled WGS sequence"/>
</dbReference>
<gene>
    <name evidence="1" type="ORF">CBF35_11200</name>
</gene>
<dbReference type="EMBL" id="NGJU01000017">
    <property type="protein sequence ID" value="RST94013.1"/>
    <property type="molecule type" value="Genomic_DNA"/>
</dbReference>
<dbReference type="RefSeq" id="WP_126781179.1">
    <property type="nucleotide sequence ID" value="NZ_NGJU01000017.1"/>
</dbReference>
<protein>
    <recommendedName>
        <fullName evidence="3">DUF374 domain-containing protein</fullName>
    </recommendedName>
</protein>
<comment type="caution">
    <text evidence="1">The sequence shown here is derived from an EMBL/GenBank/DDBJ whole genome shotgun (WGS) entry which is preliminary data.</text>
</comment>
<dbReference type="OrthoDB" id="9810508at2"/>
<evidence type="ECO:0000313" key="1">
    <source>
        <dbReference type="EMBL" id="RST94013.1"/>
    </source>
</evidence>